<dbReference type="AlphaFoldDB" id="A0A1T5LSA3"/>
<dbReference type="EMBL" id="FUZU01000002">
    <property type="protein sequence ID" value="SKC78877.1"/>
    <property type="molecule type" value="Genomic_DNA"/>
</dbReference>
<dbReference type="Proteomes" id="UP000190961">
    <property type="component" value="Unassembled WGS sequence"/>
</dbReference>
<feature type="signal peptide" evidence="3">
    <location>
        <begin position="1"/>
        <end position="23"/>
    </location>
</feature>
<reference evidence="5 6" key="1">
    <citation type="submission" date="2017-02" db="EMBL/GenBank/DDBJ databases">
        <authorList>
            <person name="Peterson S.W."/>
        </authorList>
    </citation>
    <scope>NUCLEOTIDE SEQUENCE [LARGE SCALE GENOMIC DNA]</scope>
    <source>
        <strain evidence="5 6">DSM 25262</strain>
    </source>
</reference>
<gene>
    <name evidence="5" type="ORF">SAMN05660236_3827</name>
</gene>
<evidence type="ECO:0000313" key="6">
    <source>
        <dbReference type="Proteomes" id="UP000190961"/>
    </source>
</evidence>
<evidence type="ECO:0000259" key="4">
    <source>
        <dbReference type="PROSITE" id="PS51123"/>
    </source>
</evidence>
<dbReference type="Gene3D" id="3.30.1330.60">
    <property type="entry name" value="OmpA-like domain"/>
    <property type="match status" value="1"/>
</dbReference>
<keyword evidence="6" id="KW-1185">Reference proteome</keyword>
<dbReference type="RefSeq" id="WP_079688332.1">
    <property type="nucleotide sequence ID" value="NZ_FUZU01000002.1"/>
</dbReference>
<feature type="region of interest" description="Disordered" evidence="2">
    <location>
        <begin position="114"/>
        <end position="148"/>
    </location>
</feature>
<accession>A0A1T5LSA3</accession>
<sequence>MKKIAGYFLLLIALTSLSFNSFSQSKELVPGYYVVVSAYASSRENLAKQYVEDLKQSGIAAEYGFDSGRKLYFVYLKYFTSLKESLKHMSATRKRGKFTDAWVRVIPGYIAALQTTPPPPEVKTSTTPQGKNEEKNQTATPAKTEDIAAKEAPVDSAAEEVTENPPIVQHEVMTLGNTEVFLSLYNARNNRIVEGDVQVIDTERSRVMTRVKGNEYLVLPDPKSKTGQLTLICEAFGYRKVQQEINYPLPLADTIKPHIDLMGTTIVINFDLVRYHKGDIATLYNVYFYNDAAIMRPESSFELNSLLQLMLENPNYRIRLHGHTNGSYHGKVITMGPDKNFFSLDGSKQGSGSAKDLSYNRASVIKDYLISKGIAADRMELKAWGGKRPLYDKRSPNAQKNVRVEVEILEE</sequence>
<dbReference type="GO" id="GO:0016020">
    <property type="term" value="C:membrane"/>
    <property type="evidence" value="ECO:0007669"/>
    <property type="project" value="UniProtKB-UniRule"/>
</dbReference>
<dbReference type="InterPro" id="IPR036737">
    <property type="entry name" value="OmpA-like_sf"/>
</dbReference>
<name>A0A1T5LSA3_9BACT</name>
<evidence type="ECO:0000256" key="1">
    <source>
        <dbReference type="PROSITE-ProRule" id="PRU00473"/>
    </source>
</evidence>
<keyword evidence="1" id="KW-0472">Membrane</keyword>
<feature type="domain" description="OmpA-like" evidence="4">
    <location>
        <begin position="275"/>
        <end position="411"/>
    </location>
</feature>
<evidence type="ECO:0000256" key="3">
    <source>
        <dbReference type="SAM" id="SignalP"/>
    </source>
</evidence>
<dbReference type="OrthoDB" id="974928at2"/>
<proteinExistence type="predicted"/>
<dbReference type="CDD" id="cd07185">
    <property type="entry name" value="OmpA_C-like"/>
    <property type="match status" value="1"/>
</dbReference>
<protein>
    <submittedName>
        <fullName evidence="5">OmpA family protein</fullName>
    </submittedName>
</protein>
<dbReference type="STRING" id="688867.SAMN05660236_3827"/>
<feature type="chain" id="PRO_5013295832" evidence="3">
    <location>
        <begin position="24"/>
        <end position="411"/>
    </location>
</feature>
<dbReference type="InterPro" id="IPR006665">
    <property type="entry name" value="OmpA-like"/>
</dbReference>
<dbReference type="Pfam" id="PF00691">
    <property type="entry name" value="OmpA"/>
    <property type="match status" value="1"/>
</dbReference>
<keyword evidence="3" id="KW-0732">Signal</keyword>
<organism evidence="5 6">
    <name type="scientific">Ohtaekwangia koreensis</name>
    <dbReference type="NCBI Taxonomy" id="688867"/>
    <lineage>
        <taxon>Bacteria</taxon>
        <taxon>Pseudomonadati</taxon>
        <taxon>Bacteroidota</taxon>
        <taxon>Cytophagia</taxon>
        <taxon>Cytophagales</taxon>
        <taxon>Fulvivirgaceae</taxon>
        <taxon>Ohtaekwangia</taxon>
    </lineage>
</organism>
<dbReference type="SUPFAM" id="SSF103088">
    <property type="entry name" value="OmpA-like"/>
    <property type="match status" value="1"/>
</dbReference>
<evidence type="ECO:0000256" key="2">
    <source>
        <dbReference type="SAM" id="MobiDB-lite"/>
    </source>
</evidence>
<evidence type="ECO:0000313" key="5">
    <source>
        <dbReference type="EMBL" id="SKC78877.1"/>
    </source>
</evidence>
<dbReference type="PROSITE" id="PS51123">
    <property type="entry name" value="OMPA_2"/>
    <property type="match status" value="1"/>
</dbReference>